<dbReference type="SUPFAM" id="SSF53474">
    <property type="entry name" value="alpha/beta-Hydrolases"/>
    <property type="match status" value="1"/>
</dbReference>
<reference evidence="3" key="1">
    <citation type="journal article" date="2019" name="Int. J. Syst. Evol. Microbiol.">
        <title>The Global Catalogue of Microorganisms (GCM) 10K type strain sequencing project: providing services to taxonomists for standard genome sequencing and annotation.</title>
        <authorList>
            <consortium name="The Broad Institute Genomics Platform"/>
            <consortium name="The Broad Institute Genome Sequencing Center for Infectious Disease"/>
            <person name="Wu L."/>
            <person name="Ma J."/>
        </authorList>
    </citation>
    <scope>NUCLEOTIDE SEQUENCE [LARGE SCALE GENOMIC DNA]</scope>
    <source>
        <strain evidence="3">CECT 8551</strain>
    </source>
</reference>
<evidence type="ECO:0000259" key="1">
    <source>
        <dbReference type="Pfam" id="PF12146"/>
    </source>
</evidence>
<protein>
    <submittedName>
        <fullName evidence="2">Alpha/beta hydrolase</fullName>
    </submittedName>
</protein>
<dbReference type="RefSeq" id="WP_241296163.1">
    <property type="nucleotide sequence ID" value="NZ_JAKZGR010000012.1"/>
</dbReference>
<dbReference type="Gene3D" id="3.40.50.1820">
    <property type="entry name" value="alpha/beta hydrolase"/>
    <property type="match status" value="1"/>
</dbReference>
<dbReference type="PANTHER" id="PTHR12277">
    <property type="entry name" value="ALPHA/BETA HYDROLASE DOMAIN-CONTAINING PROTEIN"/>
    <property type="match status" value="1"/>
</dbReference>
<gene>
    <name evidence="2" type="ORF">ACFOUP_16850</name>
</gene>
<comment type="caution">
    <text evidence="2">The sequence shown here is derived from an EMBL/GenBank/DDBJ whole genome shotgun (WGS) entry which is preliminary data.</text>
</comment>
<dbReference type="PANTHER" id="PTHR12277:SF81">
    <property type="entry name" value="PROTEIN ABHD13"/>
    <property type="match status" value="1"/>
</dbReference>
<keyword evidence="3" id="KW-1185">Reference proteome</keyword>
<proteinExistence type="predicted"/>
<evidence type="ECO:0000313" key="3">
    <source>
        <dbReference type="Proteomes" id="UP001595766"/>
    </source>
</evidence>
<dbReference type="EMBL" id="JBHSAV010000092">
    <property type="protein sequence ID" value="MFC3978055.1"/>
    <property type="molecule type" value="Genomic_DNA"/>
</dbReference>
<feature type="domain" description="Serine aminopeptidase S33" evidence="1">
    <location>
        <begin position="90"/>
        <end position="169"/>
    </location>
</feature>
<dbReference type="Proteomes" id="UP001595766">
    <property type="component" value="Unassembled WGS sequence"/>
</dbReference>
<name>A0ABV8ES71_9BACT</name>
<evidence type="ECO:0000313" key="2">
    <source>
        <dbReference type="EMBL" id="MFC3978055.1"/>
    </source>
</evidence>
<dbReference type="InterPro" id="IPR022742">
    <property type="entry name" value="Hydrolase_4"/>
</dbReference>
<dbReference type="InterPro" id="IPR029058">
    <property type="entry name" value="AB_hydrolase_fold"/>
</dbReference>
<keyword evidence="2" id="KW-0378">Hydrolase</keyword>
<organism evidence="2 3">
    <name type="scientific">Belliella kenyensis</name>
    <dbReference type="NCBI Taxonomy" id="1472724"/>
    <lineage>
        <taxon>Bacteria</taxon>
        <taxon>Pseudomonadati</taxon>
        <taxon>Bacteroidota</taxon>
        <taxon>Cytophagia</taxon>
        <taxon>Cytophagales</taxon>
        <taxon>Cyclobacteriaceae</taxon>
        <taxon>Belliella</taxon>
    </lineage>
</organism>
<dbReference type="Pfam" id="PF12146">
    <property type="entry name" value="Hydrolase_4"/>
    <property type="match status" value="1"/>
</dbReference>
<accession>A0ABV8ES71</accession>
<sequence>MKRSICALLFTFVFFCIDSIYAINPVREYIRTPATENWNYQQLDIQTSDGFCLKSWIYKANPETDKNTVMILAYPDAGNMSYFVYHSIILANAGYTVVTFDYRGFGESQDFEIRKELLYYSEFALDLEAVVGTVSKRFTDKKLGILGMSMGTIVSVMAFPHIKNQVDFIIGDGFVTDPEEIVDYYKAQGKEILLPKGNQTFRSALKSIDCPILILAAKDDAITTYSSAMKMKEKLGENCQVVLYEGGHLTGFQVDYESKGFGGWFLVQVEEFLG</sequence>
<dbReference type="GO" id="GO:0016787">
    <property type="term" value="F:hydrolase activity"/>
    <property type="evidence" value="ECO:0007669"/>
    <property type="project" value="UniProtKB-KW"/>
</dbReference>